<evidence type="ECO:0000313" key="2">
    <source>
        <dbReference type="EMBL" id="OAA48357.1"/>
    </source>
</evidence>
<feature type="region of interest" description="Disordered" evidence="1">
    <location>
        <begin position="1"/>
        <end position="89"/>
    </location>
</feature>
<comment type="caution">
    <text evidence="2">The sequence shown here is derived from an EMBL/GenBank/DDBJ whole genome shotgun (WGS) entry which is preliminary data.</text>
</comment>
<evidence type="ECO:0000313" key="3">
    <source>
        <dbReference type="Proteomes" id="UP000243498"/>
    </source>
</evidence>
<evidence type="ECO:0000256" key="1">
    <source>
        <dbReference type="SAM" id="MobiDB-lite"/>
    </source>
</evidence>
<keyword evidence="3" id="KW-1185">Reference proteome</keyword>
<dbReference type="OrthoDB" id="5332316at2759"/>
<dbReference type="STRING" id="1081105.A0A167HV63"/>
<feature type="compositionally biased region" description="Low complexity" evidence="1">
    <location>
        <begin position="47"/>
        <end position="65"/>
    </location>
</feature>
<organism evidence="2 3">
    <name type="scientific">Metarhizium rileyi (strain RCEF 4871)</name>
    <name type="common">Nomuraea rileyi</name>
    <dbReference type="NCBI Taxonomy" id="1649241"/>
    <lineage>
        <taxon>Eukaryota</taxon>
        <taxon>Fungi</taxon>
        <taxon>Dikarya</taxon>
        <taxon>Ascomycota</taxon>
        <taxon>Pezizomycotina</taxon>
        <taxon>Sordariomycetes</taxon>
        <taxon>Hypocreomycetidae</taxon>
        <taxon>Hypocreales</taxon>
        <taxon>Clavicipitaceae</taxon>
        <taxon>Metarhizium</taxon>
    </lineage>
</organism>
<dbReference type="EMBL" id="AZHC01000004">
    <property type="protein sequence ID" value="OAA48357.1"/>
    <property type="molecule type" value="Genomic_DNA"/>
</dbReference>
<name>A0A167HV63_METRR</name>
<dbReference type="Proteomes" id="UP000243498">
    <property type="component" value="Unassembled WGS sequence"/>
</dbReference>
<proteinExistence type="predicted"/>
<accession>A0A167HV63</accession>
<dbReference type="AlphaFoldDB" id="A0A167HV63"/>
<gene>
    <name evidence="2" type="ORF">NOR_01607</name>
</gene>
<sequence length="394" mass="44235">MPVLRSKKKKGPHTSQQPPMHAKYSQPQSRAAIPFNASPMFQPQWLRRAATALTSSSPTSRSISSQADPQWPLLKRRERPSDQDTIHSGGTSLIECLKSRHELTTAEPASSPAATSSKADPRLMLTIHGLSPNLNASDFYRLAPNDLSSWQSVIKKVQQQRNPTTLEPLGRYHISFSSAAAAISYRDRLLRLHNLAHHKLRSRSGLWESSTPVHLMSPVGDDMATELETFTVTSGTQQNPAIYRRRVSSANRWAQNLCSIVEKFGYGEKPPVVLVHAYPPTLTTVDLTRHIAEDGVSRGCAWKVCPPRELRGGEVERATDSGYNKNTTDMVDEQSHMQRDIDIREKLHSRFVVVCENEVEARRFHRHWNQRTLTAALGGTMAMQNMLHASIINW</sequence>
<reference evidence="2 3" key="1">
    <citation type="journal article" date="2016" name="Genome Biol. Evol.">
        <title>Divergent and convergent evolution of fungal pathogenicity.</title>
        <authorList>
            <person name="Shang Y."/>
            <person name="Xiao G."/>
            <person name="Zheng P."/>
            <person name="Cen K."/>
            <person name="Zhan S."/>
            <person name="Wang C."/>
        </authorList>
    </citation>
    <scope>NUCLEOTIDE SEQUENCE [LARGE SCALE GENOMIC DNA]</scope>
    <source>
        <strain evidence="2 3">RCEF 4871</strain>
    </source>
</reference>
<protein>
    <submittedName>
        <fullName evidence="2">Uncharacterized protein</fullName>
    </submittedName>
</protein>
<dbReference type="OMA" id="RDPWTME"/>
<feature type="compositionally biased region" description="Basic residues" evidence="1">
    <location>
        <begin position="1"/>
        <end position="12"/>
    </location>
</feature>